<dbReference type="RefSeq" id="XP_018224653.1">
    <property type="nucleotide sequence ID" value="XM_018371523.1"/>
</dbReference>
<evidence type="ECO:0000313" key="1">
    <source>
        <dbReference type="EMBL" id="KTW26109.1"/>
    </source>
</evidence>
<dbReference type="Proteomes" id="UP000054454">
    <property type="component" value="Unassembled WGS sequence"/>
</dbReference>
<keyword evidence="2" id="KW-1185">Reference proteome</keyword>
<accession>A0A0W4ZCI9</accession>
<comment type="caution">
    <text evidence="1">The sequence shown here is derived from an EMBL/GenBank/DDBJ whole genome shotgun (WGS) entry which is preliminary data.</text>
</comment>
<dbReference type="AlphaFoldDB" id="A0A0W4ZCI9"/>
<dbReference type="EMBL" id="LFVZ01000014">
    <property type="protein sequence ID" value="KTW26109.1"/>
    <property type="molecule type" value="Genomic_DNA"/>
</dbReference>
<evidence type="ECO:0000313" key="2">
    <source>
        <dbReference type="Proteomes" id="UP000054454"/>
    </source>
</evidence>
<name>A0A0W4ZCI9_PNEC8</name>
<dbReference type="OrthoDB" id="16911at2759"/>
<sequence length="77" mass="8679">MVGNITNEIITVPTLFDLGPNEISHEVSLNELKHIHNDKKKEINLKSNAFYKKPCLIFSNLVSLKHTISAADTYAKK</sequence>
<reference evidence="2" key="1">
    <citation type="journal article" date="2016" name="Nat. Commun.">
        <title>Genome analysis of three Pneumocystis species reveals adaptation mechanisms to life exclusively in mammalian hosts.</title>
        <authorList>
            <person name="Ma L."/>
            <person name="Chen Z."/>
            <person name="Huang D.W."/>
            <person name="Kutty G."/>
            <person name="Ishihara M."/>
            <person name="Wang H."/>
            <person name="Abouelleil A."/>
            <person name="Bishop L."/>
            <person name="Davey E."/>
            <person name="Deng R."/>
            <person name="Deng X."/>
            <person name="Fan L."/>
            <person name="Fantoni G."/>
            <person name="Fitzgerald M."/>
            <person name="Gogineni E."/>
            <person name="Goldberg J.M."/>
            <person name="Handley G."/>
            <person name="Hu X."/>
            <person name="Huber C."/>
            <person name="Jiao X."/>
            <person name="Jones K."/>
            <person name="Levin J.Z."/>
            <person name="Liu Y."/>
            <person name="Macdonald P."/>
            <person name="Melnikov A."/>
            <person name="Raley C."/>
            <person name="Sassi M."/>
            <person name="Sherman B.T."/>
            <person name="Song X."/>
            <person name="Sykes S."/>
            <person name="Tran B."/>
            <person name="Walsh L."/>
            <person name="Xia Y."/>
            <person name="Yang J."/>
            <person name="Young S."/>
            <person name="Zeng Q."/>
            <person name="Zheng X."/>
            <person name="Stephens R."/>
            <person name="Nusbaum C."/>
            <person name="Birren B.W."/>
            <person name="Azadi P."/>
            <person name="Lempicki R.A."/>
            <person name="Cuomo C.A."/>
            <person name="Kovacs J.A."/>
        </authorList>
    </citation>
    <scope>NUCLEOTIDE SEQUENCE [LARGE SCALE GENOMIC DNA]</scope>
    <source>
        <strain evidence="2">B80</strain>
    </source>
</reference>
<dbReference type="VEuPathDB" id="FungiDB:T552_03003"/>
<organism evidence="1 2">
    <name type="scientific">Pneumocystis carinii (strain B80)</name>
    <name type="common">Rat pneumocystis pneumonia agent</name>
    <name type="synonym">Pneumocystis carinii f. sp. carinii</name>
    <dbReference type="NCBI Taxonomy" id="1408658"/>
    <lineage>
        <taxon>Eukaryota</taxon>
        <taxon>Fungi</taxon>
        <taxon>Dikarya</taxon>
        <taxon>Ascomycota</taxon>
        <taxon>Taphrinomycotina</taxon>
        <taxon>Pneumocystomycetes</taxon>
        <taxon>Pneumocystaceae</taxon>
        <taxon>Pneumocystis</taxon>
    </lineage>
</organism>
<protein>
    <submittedName>
        <fullName evidence="1">Uncharacterized protein</fullName>
    </submittedName>
</protein>
<dbReference type="GeneID" id="28937726"/>
<gene>
    <name evidence="1" type="ORF">T552_03003</name>
</gene>
<proteinExistence type="predicted"/>